<dbReference type="Proteomes" id="UP000715441">
    <property type="component" value="Unassembled WGS sequence"/>
</dbReference>
<proteinExistence type="predicted"/>
<feature type="chain" id="PRO_5045618100" evidence="1">
    <location>
        <begin position="22"/>
        <end position="389"/>
    </location>
</feature>
<dbReference type="PANTHER" id="PTHR19328">
    <property type="entry name" value="HEDGEHOG-INTERACTING PROTEIN"/>
    <property type="match status" value="1"/>
</dbReference>
<dbReference type="PROSITE" id="PS51257">
    <property type="entry name" value="PROKAR_LIPOPROTEIN"/>
    <property type="match status" value="1"/>
</dbReference>
<feature type="signal peptide" evidence="1">
    <location>
        <begin position="1"/>
        <end position="21"/>
    </location>
</feature>
<protein>
    <submittedName>
        <fullName evidence="3">PQQ-dependent sugar dehydrogenase</fullName>
    </submittedName>
</protein>
<dbReference type="EMBL" id="JAAXLS010000025">
    <property type="protein sequence ID" value="NKQ56671.1"/>
    <property type="molecule type" value="Genomic_DNA"/>
</dbReference>
<reference evidence="3 4" key="1">
    <citation type="submission" date="2020-04" db="EMBL/GenBank/DDBJ databases">
        <title>Novel species.</title>
        <authorList>
            <person name="Teo W.F.A."/>
            <person name="Lipun K."/>
            <person name="Srisuk N."/>
            <person name="Duangmal K."/>
        </authorList>
    </citation>
    <scope>NUCLEOTIDE SEQUENCE [LARGE SCALE GENOMIC DNA]</scope>
    <source>
        <strain evidence="3 4">K13G38</strain>
    </source>
</reference>
<keyword evidence="4" id="KW-1185">Reference proteome</keyword>
<dbReference type="SUPFAM" id="SSF50952">
    <property type="entry name" value="Soluble quinoprotein glucose dehydrogenase"/>
    <property type="match status" value="1"/>
</dbReference>
<dbReference type="Gene3D" id="2.120.10.30">
    <property type="entry name" value="TolB, C-terminal domain"/>
    <property type="match status" value="1"/>
</dbReference>
<evidence type="ECO:0000259" key="2">
    <source>
        <dbReference type="Pfam" id="PF07995"/>
    </source>
</evidence>
<dbReference type="InterPro" id="IPR012938">
    <property type="entry name" value="Glc/Sorbosone_DH"/>
</dbReference>
<dbReference type="InterPro" id="IPR011042">
    <property type="entry name" value="6-blade_b-propeller_TolB-like"/>
</dbReference>
<dbReference type="RefSeq" id="WP_168519695.1">
    <property type="nucleotide sequence ID" value="NZ_JAAXLS010000025.1"/>
</dbReference>
<dbReference type="PANTHER" id="PTHR19328:SF13">
    <property type="entry name" value="HIPL1 PROTEIN"/>
    <property type="match status" value="1"/>
</dbReference>
<name>A0ABX1JDW9_9PSEU</name>
<feature type="domain" description="Glucose/Sorbosone dehydrogenase" evidence="2">
    <location>
        <begin position="47"/>
        <end position="379"/>
    </location>
</feature>
<dbReference type="Pfam" id="PF07995">
    <property type="entry name" value="GSDH"/>
    <property type="match status" value="1"/>
</dbReference>
<keyword evidence="1" id="KW-0732">Signal</keyword>
<evidence type="ECO:0000256" key="1">
    <source>
        <dbReference type="SAM" id="SignalP"/>
    </source>
</evidence>
<sequence>MRRLGIVLCALLATACTSSPAQQLPQKASTVPESGPSLRVDVLAQGLEHGWDIGFLPDGKLLVTERPGKIALVDGHTVSEVSADLSDVYVQGEGGLMGMVVHPDFARTRQFTTCQTHQEGGRPVDIRLVTWTLSADDRSATKVRDLLTGLPVNPSGRHSGCRPTIAADGALMVGTGDTARASISQDRHSLGGKVLRIDLNTGAPLPDNPFISSPDPNEQRIYTYGHRNVQGVAVRPGSGQVFVSEQGPSFDDEINLLQKGGNYGWDPSKGGTDTSYDENVPMTDTTRFPDAVTPLWTSGRITEAICGATFLTGAQWGQLEGRLAVVALKGQKLLLFGLDQQGKITGVTLPAEFNDKFGRLRAARTGPDGALYVTTSDGENDKVLKVTPA</sequence>
<evidence type="ECO:0000313" key="4">
    <source>
        <dbReference type="Proteomes" id="UP000715441"/>
    </source>
</evidence>
<evidence type="ECO:0000313" key="3">
    <source>
        <dbReference type="EMBL" id="NKQ56671.1"/>
    </source>
</evidence>
<comment type="caution">
    <text evidence="3">The sequence shown here is derived from an EMBL/GenBank/DDBJ whole genome shotgun (WGS) entry which is preliminary data.</text>
</comment>
<dbReference type="InterPro" id="IPR011041">
    <property type="entry name" value="Quinoprot_gluc/sorb_DH_b-prop"/>
</dbReference>
<accession>A0ABX1JDW9</accession>
<organism evidence="3 4">
    <name type="scientific">Amycolatopsis acididurans</name>
    <dbReference type="NCBI Taxonomy" id="2724524"/>
    <lineage>
        <taxon>Bacteria</taxon>
        <taxon>Bacillati</taxon>
        <taxon>Actinomycetota</taxon>
        <taxon>Actinomycetes</taxon>
        <taxon>Pseudonocardiales</taxon>
        <taxon>Pseudonocardiaceae</taxon>
        <taxon>Amycolatopsis</taxon>
    </lineage>
</organism>
<gene>
    <name evidence="3" type="ORF">HFP15_27735</name>
</gene>